<feature type="domain" description="DUF7029" evidence="2">
    <location>
        <begin position="81"/>
        <end position="177"/>
    </location>
</feature>
<feature type="chain" id="PRO_5040380122" description="DUF7029 domain-containing protein" evidence="1">
    <location>
        <begin position="23"/>
        <end position="520"/>
    </location>
</feature>
<dbReference type="EMBL" id="WJXW01000009">
    <property type="protein sequence ID" value="KAF9733418.1"/>
    <property type="molecule type" value="Genomic_DNA"/>
</dbReference>
<dbReference type="AlphaFoldDB" id="A0A9P6KNB1"/>
<evidence type="ECO:0000313" key="3">
    <source>
        <dbReference type="EMBL" id="KAF9733418.1"/>
    </source>
</evidence>
<name>A0A9P6KNB1_9PLEO</name>
<sequence>MVFSVYKAAMALLLAGSIGAEAASVAARTPTANDRVLRAGTKRSAHKRSLKIEPTFALDLPYVEEPTRYNGHSIFASNLKVASKKPILNLEDIEHHLEDVKCVDGKITLKFADTSSAIDARLACHGSEGGIIVTSHLGCNPAGERSVYTVHGASASGDGSTLELDVMGSLFEHAFDRIEVGFGHTEEHHSIREHTDLKIRKRQLSNLEGAVGTAQNIAADVEMAEGMAAGAKNVTEVLKEVPDDLDPNVHDAKFDLKWEMTNKTFKPDQFLAGLPVGFALTNVANLPLELTCKKCLTRGEIILSQGNIEIDIAALKAIPEKLKEIPGMVASAIPSAIADIGEKMDEAKDKLETKVDQAADKVTSVIDAVPSKVESIAETAVAAITSIAAAVESKAESIIDKIPIPTKLPHIDLNPFDRRTKMAKRGVDFDLGKVITGGFVELQANGLDAYFELDAKPKSTGYFTFRVLTLPILGFVIPGVGRAGAIFEALLEADYEMDGGFEMSYGMNLEVSASLHPTIV</sequence>
<dbReference type="Proteomes" id="UP000756921">
    <property type="component" value="Unassembled WGS sequence"/>
</dbReference>
<organism evidence="3 4">
    <name type="scientific">Paraphaeosphaeria minitans</name>
    <dbReference type="NCBI Taxonomy" id="565426"/>
    <lineage>
        <taxon>Eukaryota</taxon>
        <taxon>Fungi</taxon>
        <taxon>Dikarya</taxon>
        <taxon>Ascomycota</taxon>
        <taxon>Pezizomycotina</taxon>
        <taxon>Dothideomycetes</taxon>
        <taxon>Pleosporomycetidae</taxon>
        <taxon>Pleosporales</taxon>
        <taxon>Massarineae</taxon>
        <taxon>Didymosphaeriaceae</taxon>
        <taxon>Paraphaeosphaeria</taxon>
    </lineage>
</organism>
<evidence type="ECO:0000259" key="2">
    <source>
        <dbReference type="Pfam" id="PF22974"/>
    </source>
</evidence>
<proteinExistence type="predicted"/>
<dbReference type="InterPro" id="IPR054293">
    <property type="entry name" value="DUF7029"/>
</dbReference>
<reference evidence="3" key="1">
    <citation type="journal article" date="2020" name="Mol. Plant Microbe Interact.">
        <title>Genome Sequence of the Biocontrol Agent Coniothyrium minitans strain Conio (IMI 134523).</title>
        <authorList>
            <person name="Patel D."/>
            <person name="Shittu T.A."/>
            <person name="Baroncelli R."/>
            <person name="Muthumeenakshi S."/>
            <person name="Osborne T.H."/>
            <person name="Janganan T.K."/>
            <person name="Sreenivasaprasad S."/>
        </authorList>
    </citation>
    <scope>NUCLEOTIDE SEQUENCE</scope>
    <source>
        <strain evidence="3">Conio</strain>
    </source>
</reference>
<keyword evidence="4" id="KW-1185">Reference proteome</keyword>
<comment type="caution">
    <text evidence="3">The sequence shown here is derived from an EMBL/GenBank/DDBJ whole genome shotgun (WGS) entry which is preliminary data.</text>
</comment>
<feature type="signal peptide" evidence="1">
    <location>
        <begin position="1"/>
        <end position="22"/>
    </location>
</feature>
<protein>
    <recommendedName>
        <fullName evidence="2">DUF7029 domain-containing protein</fullName>
    </recommendedName>
</protein>
<evidence type="ECO:0000313" key="4">
    <source>
        <dbReference type="Proteomes" id="UP000756921"/>
    </source>
</evidence>
<keyword evidence="1" id="KW-0732">Signal</keyword>
<evidence type="ECO:0000256" key="1">
    <source>
        <dbReference type="SAM" id="SignalP"/>
    </source>
</evidence>
<accession>A0A9P6KNB1</accession>
<dbReference type="OrthoDB" id="5382170at2759"/>
<gene>
    <name evidence="3" type="ORF">PMIN01_09101</name>
</gene>
<dbReference type="Pfam" id="PF22974">
    <property type="entry name" value="DUF7029"/>
    <property type="match status" value="1"/>
</dbReference>